<accession>A0A934I5S5</accession>
<sequence>MMQAVTFSIITPVYNTPSDVLSDTITSVLDQTYAAWELLLVDDASTSPAVREVLDKAAAKDSRIRVVARESNGGIVAASNDGLREANGDFVALLDHDDLLTRDALQVVSEALAEDVDYVYSDEDKVDESGRYFDHFEKPDWSPERLRHQMYTGHLSVIRTSLAREVGGFRQEFEGSQDHDLVLRVTEQARRIVHIPEVLYHWRVVPGSAAGDLEAKPYAWAAGRDAVQAHLDRVGIAGTAELGDAPGLYKIRRAANPDRMISVIIPTRGGTGLVWGERRCFVLEAVRSLLAHTSHEKLEIVVVYDIPTPQAVLDELKEIAGEKLVLVPFHGEFNFSKKCNEGFLASTGDIVVLLNDDVEAISDDVLETLVAPLEEPDVGLTGARLLFSDRTLQHAGHVYYKDVIHHSYFMWPDDAFGPFSALRLNREASGLTGACIALRREDYELIGGMAEDLPLSFNDVDFSRKLRHVGYRLVWMWEAALFHFESQTRDPRVKESEVTYLFRRWDTPDRDPYSADGAAGYVW</sequence>
<keyword evidence="3" id="KW-1185">Reference proteome</keyword>
<dbReference type="SUPFAM" id="SSF53448">
    <property type="entry name" value="Nucleotide-diphospho-sugar transferases"/>
    <property type="match status" value="2"/>
</dbReference>
<proteinExistence type="predicted"/>
<feature type="domain" description="Glycosyltransferase 2-like" evidence="1">
    <location>
        <begin position="8"/>
        <end position="137"/>
    </location>
</feature>
<dbReference type="Proteomes" id="UP000602087">
    <property type="component" value="Unassembled WGS sequence"/>
</dbReference>
<dbReference type="AlphaFoldDB" id="A0A934I5S5"/>
<dbReference type="PANTHER" id="PTHR43179">
    <property type="entry name" value="RHAMNOSYLTRANSFERASE WBBL"/>
    <property type="match status" value="1"/>
</dbReference>
<reference evidence="2" key="1">
    <citation type="submission" date="2020-12" db="EMBL/GenBank/DDBJ databases">
        <title>Sanguibacter suaedae sp. nov., isolated from Suaeda aralocaspica.</title>
        <authorList>
            <person name="Ma Q."/>
        </authorList>
    </citation>
    <scope>NUCLEOTIDE SEQUENCE</scope>
    <source>
        <strain evidence="2">YZGR15</strain>
    </source>
</reference>
<comment type="caution">
    <text evidence="2">The sequence shown here is derived from an EMBL/GenBank/DDBJ whole genome shotgun (WGS) entry which is preliminary data.</text>
</comment>
<dbReference type="CDD" id="cd04184">
    <property type="entry name" value="GT2_RfbC_Mx_like"/>
    <property type="match status" value="1"/>
</dbReference>
<protein>
    <submittedName>
        <fullName evidence="2">Glycosyltransferase</fullName>
    </submittedName>
</protein>
<evidence type="ECO:0000313" key="3">
    <source>
        <dbReference type="Proteomes" id="UP000602087"/>
    </source>
</evidence>
<gene>
    <name evidence="2" type="ORF">JAV76_07040</name>
</gene>
<dbReference type="InterPro" id="IPR001173">
    <property type="entry name" value="Glyco_trans_2-like"/>
</dbReference>
<evidence type="ECO:0000313" key="2">
    <source>
        <dbReference type="EMBL" id="MBI9114766.1"/>
    </source>
</evidence>
<feature type="domain" description="Glycosyltransferase 2-like" evidence="1">
    <location>
        <begin position="262"/>
        <end position="443"/>
    </location>
</feature>
<dbReference type="InterPro" id="IPR029044">
    <property type="entry name" value="Nucleotide-diphossugar_trans"/>
</dbReference>
<organism evidence="2 3">
    <name type="scientific">Sanguibacter suaedae</name>
    <dbReference type="NCBI Taxonomy" id="2795737"/>
    <lineage>
        <taxon>Bacteria</taxon>
        <taxon>Bacillati</taxon>
        <taxon>Actinomycetota</taxon>
        <taxon>Actinomycetes</taxon>
        <taxon>Micrococcales</taxon>
        <taxon>Sanguibacteraceae</taxon>
        <taxon>Sanguibacter</taxon>
    </lineage>
</organism>
<dbReference type="Gene3D" id="3.90.550.10">
    <property type="entry name" value="Spore Coat Polysaccharide Biosynthesis Protein SpsA, Chain A"/>
    <property type="match status" value="2"/>
</dbReference>
<evidence type="ECO:0000259" key="1">
    <source>
        <dbReference type="Pfam" id="PF00535"/>
    </source>
</evidence>
<dbReference type="Pfam" id="PF00535">
    <property type="entry name" value="Glycos_transf_2"/>
    <property type="match status" value="2"/>
</dbReference>
<dbReference type="EMBL" id="JAEINH010000004">
    <property type="protein sequence ID" value="MBI9114766.1"/>
    <property type="molecule type" value="Genomic_DNA"/>
</dbReference>
<dbReference type="GO" id="GO:0016757">
    <property type="term" value="F:glycosyltransferase activity"/>
    <property type="evidence" value="ECO:0007669"/>
    <property type="project" value="UniProtKB-KW"/>
</dbReference>
<name>A0A934I5S5_9MICO</name>
<dbReference type="PANTHER" id="PTHR43179:SF7">
    <property type="entry name" value="RHAMNOSYLTRANSFERASE WBBL"/>
    <property type="match status" value="1"/>
</dbReference>